<name>A0A2J8LIR6_PANTR</name>
<dbReference type="EMBL" id="NBAG03000289">
    <property type="protein sequence ID" value="PNI47164.1"/>
    <property type="molecule type" value="Genomic_DNA"/>
</dbReference>
<dbReference type="Proteomes" id="UP000236370">
    <property type="component" value="Unassembled WGS sequence"/>
</dbReference>
<protein>
    <submittedName>
        <fullName evidence="1">CRLF3 isoform 2</fullName>
    </submittedName>
</protein>
<feature type="non-terminal residue" evidence="1">
    <location>
        <position position="1"/>
    </location>
</feature>
<gene>
    <name evidence="1" type="ORF">CK820_G0028549</name>
</gene>
<evidence type="ECO:0000313" key="1">
    <source>
        <dbReference type="EMBL" id="PNI47164.1"/>
    </source>
</evidence>
<accession>A0A2J8LIR6</accession>
<reference evidence="1 2" key="1">
    <citation type="submission" date="2017-12" db="EMBL/GenBank/DDBJ databases">
        <title>High-resolution comparative analysis of great ape genomes.</title>
        <authorList>
            <person name="Pollen A."/>
            <person name="Hastie A."/>
            <person name="Hormozdiari F."/>
            <person name="Dougherty M."/>
            <person name="Liu R."/>
            <person name="Chaisson M."/>
            <person name="Hoppe E."/>
            <person name="Hill C."/>
            <person name="Pang A."/>
            <person name="Hillier L."/>
            <person name="Baker C."/>
            <person name="Armstrong J."/>
            <person name="Shendure J."/>
            <person name="Paten B."/>
            <person name="Wilson R."/>
            <person name="Chao H."/>
            <person name="Schneider V."/>
            <person name="Ventura M."/>
            <person name="Kronenberg Z."/>
            <person name="Murali S."/>
            <person name="Gordon D."/>
            <person name="Cantsilieris S."/>
            <person name="Munson K."/>
            <person name="Nelson B."/>
            <person name="Raja A."/>
            <person name="Underwood J."/>
            <person name="Diekhans M."/>
            <person name="Fiddes I."/>
            <person name="Haussler D."/>
            <person name="Eichler E."/>
        </authorList>
    </citation>
    <scope>NUCLEOTIDE SEQUENCE [LARGE SCALE GENOMIC DNA]</scope>
    <source>
        <strain evidence="1">Yerkes chimp pedigree #C0471</strain>
    </source>
</reference>
<organism evidence="1 2">
    <name type="scientific">Pan troglodytes</name>
    <name type="common">Chimpanzee</name>
    <dbReference type="NCBI Taxonomy" id="9598"/>
    <lineage>
        <taxon>Eukaryota</taxon>
        <taxon>Metazoa</taxon>
        <taxon>Chordata</taxon>
        <taxon>Craniata</taxon>
        <taxon>Vertebrata</taxon>
        <taxon>Euteleostomi</taxon>
        <taxon>Mammalia</taxon>
        <taxon>Eutheria</taxon>
        <taxon>Euarchontoglires</taxon>
        <taxon>Primates</taxon>
        <taxon>Haplorrhini</taxon>
        <taxon>Catarrhini</taxon>
        <taxon>Hominidae</taxon>
        <taxon>Pan</taxon>
    </lineage>
</organism>
<dbReference type="AlphaFoldDB" id="A0A2J8LIR6"/>
<proteinExistence type="predicted"/>
<evidence type="ECO:0000313" key="2">
    <source>
        <dbReference type="Proteomes" id="UP000236370"/>
    </source>
</evidence>
<comment type="caution">
    <text evidence="1">The sequence shown here is derived from an EMBL/GenBank/DDBJ whole genome shotgun (WGS) entry which is preliminary data.</text>
</comment>
<sequence length="86" mass="9213">GVCAEKQDGYDSLQRDQAVCISTNGAVFVNGKEMTNQLPAVTSGSTVTFDIEAVTLGTTSNNEGGHFKLRSRCHQAGVQWHDLNSL</sequence>